<dbReference type="InterPro" id="IPR051678">
    <property type="entry name" value="AGP_Transferase"/>
</dbReference>
<accession>A0A6A5KLC2</accession>
<organism evidence="2 3">
    <name type="scientific">Decorospora gaudefroyi</name>
    <dbReference type="NCBI Taxonomy" id="184978"/>
    <lineage>
        <taxon>Eukaryota</taxon>
        <taxon>Fungi</taxon>
        <taxon>Dikarya</taxon>
        <taxon>Ascomycota</taxon>
        <taxon>Pezizomycotina</taxon>
        <taxon>Dothideomycetes</taxon>
        <taxon>Pleosporomycetidae</taxon>
        <taxon>Pleosporales</taxon>
        <taxon>Pleosporineae</taxon>
        <taxon>Pleosporaceae</taxon>
        <taxon>Decorospora</taxon>
    </lineage>
</organism>
<keyword evidence="3" id="KW-1185">Reference proteome</keyword>
<evidence type="ECO:0000313" key="2">
    <source>
        <dbReference type="EMBL" id="KAF1836391.1"/>
    </source>
</evidence>
<evidence type="ECO:0000313" key="3">
    <source>
        <dbReference type="Proteomes" id="UP000800040"/>
    </source>
</evidence>
<dbReference type="InterPro" id="IPR011009">
    <property type="entry name" value="Kinase-like_dom_sf"/>
</dbReference>
<sequence length="263" mass="30157">MHGLINHVYYATHGLPAPIPTPEQILTSTEYLNRNPAGCTVGVGQHFVVKYGQGMSFSEADTLRFLEIYSEVPIPRVYALFEHNDKNYMVLERIQGWTLDQAWPALKIWEKSAITWRLKSIMHNLRQLRSPGGYCSIGLHSPEGLRDHIFRPWDESKPPAGPFDRESAINTMVLTYLLKKTSSTQQTVAFCRAFDEPEDHPPTFTHGDFQRNNIMLSKDGHIILIDWSEAGYDCVDQILQPTFVEHGLFMRELWKLEGLPDLM</sequence>
<protein>
    <recommendedName>
        <fullName evidence="1">Aminoglycoside phosphotransferase domain-containing protein</fullName>
    </recommendedName>
</protein>
<dbReference type="EMBL" id="ML975274">
    <property type="protein sequence ID" value="KAF1836391.1"/>
    <property type="molecule type" value="Genomic_DNA"/>
</dbReference>
<dbReference type="PANTHER" id="PTHR21310">
    <property type="entry name" value="AMINOGLYCOSIDE PHOSPHOTRANSFERASE-RELATED-RELATED"/>
    <property type="match status" value="1"/>
</dbReference>
<dbReference type="Proteomes" id="UP000800040">
    <property type="component" value="Unassembled WGS sequence"/>
</dbReference>
<dbReference type="Gene3D" id="3.90.1200.10">
    <property type="match status" value="1"/>
</dbReference>
<dbReference type="PANTHER" id="PTHR21310:SF48">
    <property type="entry name" value="AMINOGLYCOSIDE PHOSPHOTRANSFERASE DOMAIN-CONTAINING PROTEIN"/>
    <property type="match status" value="1"/>
</dbReference>
<dbReference type="OrthoDB" id="4177236at2759"/>
<dbReference type="InterPro" id="IPR002575">
    <property type="entry name" value="Aminoglycoside_PTrfase"/>
</dbReference>
<feature type="domain" description="Aminoglycoside phosphotransferase" evidence="1">
    <location>
        <begin position="59"/>
        <end position="233"/>
    </location>
</feature>
<dbReference type="Pfam" id="PF01636">
    <property type="entry name" value="APH"/>
    <property type="match status" value="1"/>
</dbReference>
<gene>
    <name evidence="2" type="ORF">BDW02DRAFT_587475</name>
</gene>
<reference evidence="2" key="1">
    <citation type="submission" date="2020-01" db="EMBL/GenBank/DDBJ databases">
        <authorList>
            <consortium name="DOE Joint Genome Institute"/>
            <person name="Haridas S."/>
            <person name="Albert R."/>
            <person name="Binder M."/>
            <person name="Bloem J."/>
            <person name="Labutti K."/>
            <person name="Salamov A."/>
            <person name="Andreopoulos B."/>
            <person name="Baker S.E."/>
            <person name="Barry K."/>
            <person name="Bills G."/>
            <person name="Bluhm B.H."/>
            <person name="Cannon C."/>
            <person name="Castanera R."/>
            <person name="Culley D.E."/>
            <person name="Daum C."/>
            <person name="Ezra D."/>
            <person name="Gonzalez J.B."/>
            <person name="Henrissat B."/>
            <person name="Kuo A."/>
            <person name="Liang C."/>
            <person name="Lipzen A."/>
            <person name="Lutzoni F."/>
            <person name="Magnuson J."/>
            <person name="Mondo S."/>
            <person name="Nolan M."/>
            <person name="Ohm R."/>
            <person name="Pangilinan J."/>
            <person name="Park H.-J."/>
            <person name="Ramirez L."/>
            <person name="Alfaro M."/>
            <person name="Sun H."/>
            <person name="Tritt A."/>
            <person name="Yoshinaga Y."/>
            <person name="Zwiers L.-H."/>
            <person name="Turgeon B.G."/>
            <person name="Goodwin S.B."/>
            <person name="Spatafora J.W."/>
            <person name="Crous P.W."/>
            <person name="Grigoriev I.V."/>
        </authorList>
    </citation>
    <scope>NUCLEOTIDE SEQUENCE</scope>
    <source>
        <strain evidence="2">P77</strain>
    </source>
</reference>
<dbReference type="Gene3D" id="3.30.200.150">
    <property type="match status" value="1"/>
</dbReference>
<evidence type="ECO:0000259" key="1">
    <source>
        <dbReference type="Pfam" id="PF01636"/>
    </source>
</evidence>
<proteinExistence type="predicted"/>
<name>A0A6A5KLC2_9PLEO</name>
<dbReference type="SUPFAM" id="SSF56112">
    <property type="entry name" value="Protein kinase-like (PK-like)"/>
    <property type="match status" value="1"/>
</dbReference>
<dbReference type="AlphaFoldDB" id="A0A6A5KLC2"/>